<dbReference type="EMBL" id="OX459951">
    <property type="protein sequence ID" value="CAI9156943.1"/>
    <property type="molecule type" value="Genomic_DNA"/>
</dbReference>
<gene>
    <name evidence="2" type="ORF">MRATA1EN1_LOCUS5905</name>
</gene>
<evidence type="ECO:0000313" key="2">
    <source>
        <dbReference type="EMBL" id="CAI9156943.1"/>
    </source>
</evidence>
<organism evidence="2 3">
    <name type="scientific">Rangifer tarandus platyrhynchus</name>
    <name type="common">Svalbard reindeer</name>
    <dbReference type="NCBI Taxonomy" id="3082113"/>
    <lineage>
        <taxon>Eukaryota</taxon>
        <taxon>Metazoa</taxon>
        <taxon>Chordata</taxon>
        <taxon>Craniata</taxon>
        <taxon>Vertebrata</taxon>
        <taxon>Euteleostomi</taxon>
        <taxon>Mammalia</taxon>
        <taxon>Eutheria</taxon>
        <taxon>Laurasiatheria</taxon>
        <taxon>Artiodactyla</taxon>
        <taxon>Ruminantia</taxon>
        <taxon>Pecora</taxon>
        <taxon>Cervidae</taxon>
        <taxon>Odocoileinae</taxon>
        <taxon>Rangifer</taxon>
    </lineage>
</organism>
<evidence type="ECO:0000313" key="3">
    <source>
        <dbReference type="Proteomes" id="UP001176941"/>
    </source>
</evidence>
<sequence length="157" mass="17402">MQRILPRPKAARRGPQSFSRSRSLPRPHPCPLSAERYSTQHRLNDRGGGRPAAGPQPHQAHRPEPEGNNLAGAGPQLRTHNLPTLADARTTLTVTRRSQRFSHTRFLRAGTWDFEPRCRPKWILVPLDPAEPLGSLLPRCPLWAIEGPGGGGGAQWK</sequence>
<name>A0ABN8Y5Z0_RANTA</name>
<evidence type="ECO:0000256" key="1">
    <source>
        <dbReference type="SAM" id="MobiDB-lite"/>
    </source>
</evidence>
<proteinExistence type="predicted"/>
<reference evidence="2" key="1">
    <citation type="submission" date="2023-04" db="EMBL/GenBank/DDBJ databases">
        <authorList>
            <consortium name="ELIXIR-Norway"/>
        </authorList>
    </citation>
    <scope>NUCLEOTIDE SEQUENCE [LARGE SCALE GENOMIC DNA]</scope>
</reference>
<keyword evidence="3" id="KW-1185">Reference proteome</keyword>
<dbReference type="Proteomes" id="UP001176941">
    <property type="component" value="Chromosome 15"/>
</dbReference>
<feature type="region of interest" description="Disordered" evidence="1">
    <location>
        <begin position="1"/>
        <end position="88"/>
    </location>
</feature>
<accession>A0ABN8Y5Z0</accession>
<protein>
    <submittedName>
        <fullName evidence="2">Uncharacterized protein</fullName>
    </submittedName>
</protein>